<evidence type="ECO:0000313" key="8">
    <source>
        <dbReference type="EMBL" id="PWF24171.1"/>
    </source>
</evidence>
<keyword evidence="9" id="KW-1185">Reference proteome</keyword>
<sequence>MSARLAVAVSERGGLARGCMALCLLLAAGLVQAQAPAPQDAPQAGEDAVALLDRIQRAAARLDYSGIFTRQYGNELYASRIVHILDGTGERERVESLDGERREFLRHNEEVQCLMPEQKTVYMEKHRQDRFPGLLREDSHDIGSHYTVVSTGEQERVAGHACNWFALKPVDDLRYGYRLCVDTDNDLLLKRQTFDTDGQLVEQVAFNMLQLGDQVQTDWLKSDWAPRDWKVVEPVVSSVDLAGQGWRIPVPPGFRPVLEVERMMGPERPVSQWVLSDGLSALSVFIELYKDQDAERHPKGTLQFGAVHVYGARLADFWLTAVGEVPARTLQRLVQDSEYVPRQDAAPR</sequence>
<dbReference type="Gene3D" id="2.50.20.10">
    <property type="entry name" value="Lipoprotein localisation LolA/LolB/LppX"/>
    <property type="match status" value="1"/>
</dbReference>
<evidence type="ECO:0000256" key="3">
    <source>
        <dbReference type="ARBA" id="ARBA00022729"/>
    </source>
</evidence>
<organism evidence="8 9">
    <name type="scientific">Corticimicrobacter populi</name>
    <dbReference type="NCBI Taxonomy" id="2175229"/>
    <lineage>
        <taxon>Bacteria</taxon>
        <taxon>Pseudomonadati</taxon>
        <taxon>Pseudomonadota</taxon>
        <taxon>Betaproteobacteria</taxon>
        <taxon>Burkholderiales</taxon>
        <taxon>Alcaligenaceae</taxon>
        <taxon>Corticimicrobacter</taxon>
    </lineage>
</organism>
<reference evidence="9" key="1">
    <citation type="submission" date="2018-05" db="EMBL/GenBank/DDBJ databases">
        <authorList>
            <person name="Li Y."/>
        </authorList>
    </citation>
    <scope>NUCLEOTIDE SEQUENCE [LARGE SCALE GENOMIC DNA]</scope>
    <source>
        <strain evidence="9">3d-2-2</strain>
    </source>
</reference>
<evidence type="ECO:0000259" key="6">
    <source>
        <dbReference type="Pfam" id="PF03888"/>
    </source>
</evidence>
<comment type="caution">
    <text evidence="8">The sequence shown here is derived from an EMBL/GenBank/DDBJ whole genome shotgun (WGS) entry which is preliminary data.</text>
</comment>
<keyword evidence="4" id="KW-0574">Periplasm</keyword>
<evidence type="ECO:0000256" key="4">
    <source>
        <dbReference type="ARBA" id="ARBA00022764"/>
    </source>
</evidence>
<dbReference type="InterPro" id="IPR038484">
    <property type="entry name" value="MucB/RseB_C_sf"/>
</dbReference>
<dbReference type="PANTHER" id="PTHR38782:SF1">
    <property type="entry name" value="SIGMA-E FACTOR REGULATORY PROTEIN RSEB"/>
    <property type="match status" value="1"/>
</dbReference>
<name>A0A2V1K200_9BURK</name>
<dbReference type="InterPro" id="IPR005588">
    <property type="entry name" value="MucB_RseB"/>
</dbReference>
<dbReference type="GO" id="GO:0032885">
    <property type="term" value="P:regulation of polysaccharide biosynthetic process"/>
    <property type="evidence" value="ECO:0007669"/>
    <property type="project" value="TreeGrafter"/>
</dbReference>
<gene>
    <name evidence="8" type="ORF">DD235_07715</name>
</gene>
<dbReference type="Proteomes" id="UP000245212">
    <property type="component" value="Unassembled WGS sequence"/>
</dbReference>
<comment type="similarity">
    <text evidence="2">Belongs to the RseB family.</text>
</comment>
<keyword evidence="3 5" id="KW-0732">Signal</keyword>
<feature type="domain" description="MucB/RseB N-terminal" evidence="6">
    <location>
        <begin position="47"/>
        <end position="222"/>
    </location>
</feature>
<feature type="chain" id="PRO_5015987287" evidence="5">
    <location>
        <begin position="34"/>
        <end position="348"/>
    </location>
</feature>
<evidence type="ECO:0000256" key="2">
    <source>
        <dbReference type="ARBA" id="ARBA00008150"/>
    </source>
</evidence>
<dbReference type="InterPro" id="IPR033436">
    <property type="entry name" value="MucB/RseB_C"/>
</dbReference>
<evidence type="ECO:0000256" key="5">
    <source>
        <dbReference type="SAM" id="SignalP"/>
    </source>
</evidence>
<dbReference type="EMBL" id="QETA01000002">
    <property type="protein sequence ID" value="PWF24171.1"/>
    <property type="molecule type" value="Genomic_DNA"/>
</dbReference>
<dbReference type="GO" id="GO:0045152">
    <property type="term" value="F:antisigma factor binding"/>
    <property type="evidence" value="ECO:0007669"/>
    <property type="project" value="TreeGrafter"/>
</dbReference>
<evidence type="ECO:0000313" key="9">
    <source>
        <dbReference type="Proteomes" id="UP000245212"/>
    </source>
</evidence>
<dbReference type="Pfam" id="PF03888">
    <property type="entry name" value="MucB_RseB"/>
    <property type="match status" value="1"/>
</dbReference>
<accession>A0A2V1K200</accession>
<dbReference type="PANTHER" id="PTHR38782">
    <property type="match status" value="1"/>
</dbReference>
<proteinExistence type="inferred from homology"/>
<dbReference type="InterPro" id="IPR033434">
    <property type="entry name" value="MucB/RseB_N"/>
</dbReference>
<feature type="domain" description="MucB/RseB C-terminal" evidence="7">
    <location>
        <begin position="244"/>
        <end position="336"/>
    </location>
</feature>
<comment type="subcellular location">
    <subcellularLocation>
        <location evidence="1">Periplasm</location>
    </subcellularLocation>
</comment>
<feature type="signal peptide" evidence="5">
    <location>
        <begin position="1"/>
        <end position="33"/>
    </location>
</feature>
<dbReference type="Pfam" id="PF17188">
    <property type="entry name" value="MucB_RseB_C"/>
    <property type="match status" value="1"/>
</dbReference>
<dbReference type="PIRSF" id="PIRSF005427">
    <property type="entry name" value="RseB"/>
    <property type="match status" value="1"/>
</dbReference>
<evidence type="ECO:0000259" key="7">
    <source>
        <dbReference type="Pfam" id="PF17188"/>
    </source>
</evidence>
<protein>
    <submittedName>
        <fullName evidence="8">Siderophore-interacting protein</fullName>
    </submittedName>
</protein>
<dbReference type="AlphaFoldDB" id="A0A2V1K200"/>
<dbReference type="CDD" id="cd16327">
    <property type="entry name" value="RseB"/>
    <property type="match status" value="1"/>
</dbReference>
<dbReference type="Gene3D" id="3.30.200.100">
    <property type="entry name" value="MucB/RseB, C-terminal domain"/>
    <property type="match status" value="1"/>
</dbReference>
<dbReference type="GO" id="GO:0030288">
    <property type="term" value="C:outer membrane-bounded periplasmic space"/>
    <property type="evidence" value="ECO:0007669"/>
    <property type="project" value="TreeGrafter"/>
</dbReference>
<evidence type="ECO:0000256" key="1">
    <source>
        <dbReference type="ARBA" id="ARBA00004418"/>
    </source>
</evidence>